<dbReference type="CDD" id="cd05829">
    <property type="entry name" value="Sortase_F"/>
    <property type="match status" value="1"/>
</dbReference>
<dbReference type="InterPro" id="IPR005754">
    <property type="entry name" value="Sortase"/>
</dbReference>
<dbReference type="GO" id="GO:0016787">
    <property type="term" value="F:hydrolase activity"/>
    <property type="evidence" value="ECO:0007669"/>
    <property type="project" value="UniProtKB-KW"/>
</dbReference>
<feature type="compositionally biased region" description="Low complexity" evidence="2">
    <location>
        <begin position="47"/>
        <end position="70"/>
    </location>
</feature>
<dbReference type="Gene3D" id="2.40.260.10">
    <property type="entry name" value="Sortase"/>
    <property type="match status" value="1"/>
</dbReference>
<gene>
    <name evidence="4" type="ORF">AVDCRST_MAG36-2623</name>
</gene>
<evidence type="ECO:0000313" key="4">
    <source>
        <dbReference type="EMBL" id="CAA9360674.1"/>
    </source>
</evidence>
<sequence length="252" mass="26537">MSVNGAGGQRRRAADVVGVLAVLLTVAGAVALFLGLRAQDPAPPQVPAAVDGSSQSSSPSPGRSSDEGSPAAGREGKENDKQKQEQQEPEPPAEPAVEQLDYSRPVTISIPEIGVTSDLVDLGLDEAGAMETPVPVTQAGWFTPSPPPGVAGSTVIAGHVTWNQEPTVFFKLGELRPGDRVEVVREDGVRTVFEVTRLGTFPKDGFPTSEVFDQPAQSELRLITCGGRYDAANNRYLSNVIVWARIVDVVGA</sequence>
<feature type="transmembrane region" description="Helical" evidence="3">
    <location>
        <begin position="12"/>
        <end position="36"/>
    </location>
</feature>
<dbReference type="AlphaFoldDB" id="A0A6J4MLQ2"/>
<dbReference type="NCBIfam" id="NF033748">
    <property type="entry name" value="class_F_sortase"/>
    <property type="match status" value="1"/>
</dbReference>
<evidence type="ECO:0000256" key="1">
    <source>
        <dbReference type="ARBA" id="ARBA00022801"/>
    </source>
</evidence>
<dbReference type="InterPro" id="IPR023365">
    <property type="entry name" value="Sortase_dom-sf"/>
</dbReference>
<keyword evidence="3" id="KW-0812">Transmembrane</keyword>
<accession>A0A6J4MLQ2</accession>
<reference evidence="4" key="1">
    <citation type="submission" date="2020-02" db="EMBL/GenBank/DDBJ databases">
        <authorList>
            <person name="Meier V. D."/>
        </authorList>
    </citation>
    <scope>NUCLEOTIDE SEQUENCE</scope>
    <source>
        <strain evidence="4">AVDCRST_MAG36</strain>
    </source>
</reference>
<feature type="region of interest" description="Disordered" evidence="2">
    <location>
        <begin position="43"/>
        <end position="99"/>
    </location>
</feature>
<dbReference type="InterPro" id="IPR042001">
    <property type="entry name" value="Sortase_F"/>
</dbReference>
<evidence type="ECO:0000256" key="3">
    <source>
        <dbReference type="SAM" id="Phobius"/>
    </source>
</evidence>
<evidence type="ECO:0008006" key="5">
    <source>
        <dbReference type="Google" id="ProtNLM"/>
    </source>
</evidence>
<dbReference type="SUPFAM" id="SSF63817">
    <property type="entry name" value="Sortase"/>
    <property type="match status" value="1"/>
</dbReference>
<proteinExistence type="predicted"/>
<dbReference type="EMBL" id="CADCUH010000169">
    <property type="protein sequence ID" value="CAA9360674.1"/>
    <property type="molecule type" value="Genomic_DNA"/>
</dbReference>
<feature type="compositionally biased region" description="Basic and acidic residues" evidence="2">
    <location>
        <begin position="74"/>
        <end position="86"/>
    </location>
</feature>
<keyword evidence="3" id="KW-0472">Membrane</keyword>
<organism evidence="4">
    <name type="scientific">uncultured Nocardioidaceae bacterium</name>
    <dbReference type="NCBI Taxonomy" id="253824"/>
    <lineage>
        <taxon>Bacteria</taxon>
        <taxon>Bacillati</taxon>
        <taxon>Actinomycetota</taxon>
        <taxon>Actinomycetes</taxon>
        <taxon>Propionibacteriales</taxon>
        <taxon>Nocardioidaceae</taxon>
        <taxon>environmental samples</taxon>
    </lineage>
</organism>
<dbReference type="Pfam" id="PF04203">
    <property type="entry name" value="Sortase"/>
    <property type="match status" value="1"/>
</dbReference>
<keyword evidence="3" id="KW-1133">Transmembrane helix</keyword>
<protein>
    <recommendedName>
        <fullName evidence="5">Secreted protein</fullName>
    </recommendedName>
</protein>
<name>A0A6J4MLQ2_9ACTN</name>
<evidence type="ECO:0000256" key="2">
    <source>
        <dbReference type="SAM" id="MobiDB-lite"/>
    </source>
</evidence>
<keyword evidence="1" id="KW-0378">Hydrolase</keyword>